<evidence type="ECO:0000256" key="16">
    <source>
        <dbReference type="ARBA" id="ARBA00044900"/>
    </source>
</evidence>
<keyword evidence="4 25" id="KW-0812">Transmembrane</keyword>
<keyword evidence="6 25" id="KW-0472">Membrane</keyword>
<dbReference type="GO" id="GO:0022857">
    <property type="term" value="F:transmembrane transporter activity"/>
    <property type="evidence" value="ECO:0007669"/>
    <property type="project" value="InterPro"/>
</dbReference>
<dbReference type="KEGG" id="eex:EZJ17_07210"/>
<dbReference type="RefSeq" id="WP_067441379.1">
    <property type="nucleotide sequence ID" value="NZ_CP038018.1"/>
</dbReference>
<comment type="catalytic activity">
    <reaction evidence="13">
        <text>L-alpha-aminoacyl-L-lysine(out) = L-alpha-aminoacyl-L-lysine(in)</text>
        <dbReference type="Rhea" id="RHEA:79383"/>
        <dbReference type="ChEBI" id="CHEBI:229966"/>
    </reaction>
</comment>
<feature type="transmembrane region" description="Helical" evidence="25">
    <location>
        <begin position="288"/>
        <end position="309"/>
    </location>
</feature>
<dbReference type="PANTHER" id="PTHR23512">
    <property type="entry name" value="MAJOR FACILITATOR SUPERFAMILY DOMAIN-CONTAINING PROTEIN 1"/>
    <property type="match status" value="1"/>
</dbReference>
<evidence type="ECO:0000259" key="26">
    <source>
        <dbReference type="PROSITE" id="PS50850"/>
    </source>
</evidence>
<comment type="catalytic activity">
    <reaction evidence="18">
        <text>L-histidyl-L-alpha-amino acid(out) = L-histidyl-L-alpha-amino acid(in)</text>
        <dbReference type="Rhea" id="RHEA:79379"/>
        <dbReference type="ChEBI" id="CHEBI:229964"/>
    </reaction>
</comment>
<evidence type="ECO:0000256" key="14">
    <source>
        <dbReference type="ARBA" id="ARBA00044898"/>
    </source>
</evidence>
<dbReference type="AlphaFoldDB" id="A0AAX1F8N1"/>
<evidence type="ECO:0000256" key="5">
    <source>
        <dbReference type="ARBA" id="ARBA00022989"/>
    </source>
</evidence>
<comment type="catalytic activity">
    <reaction evidence="16">
        <text>L-lysyl-L-lysine(out) = L-lysyl-L-lysine(in)</text>
        <dbReference type="Rhea" id="RHEA:79403"/>
        <dbReference type="ChEBI" id="CHEBI:229956"/>
    </reaction>
</comment>
<comment type="catalytic activity">
    <reaction evidence="11">
        <text>L-alpha-aminoacyl-L-histidine(out) = L-alpha-aminoacyl-L-histidine(in)</text>
        <dbReference type="Rhea" id="RHEA:79375"/>
        <dbReference type="ChEBI" id="CHEBI:229967"/>
    </reaction>
</comment>
<evidence type="ECO:0000313" key="28">
    <source>
        <dbReference type="Proteomes" id="UP000326695"/>
    </source>
</evidence>
<accession>A0AAX1F8N1</accession>
<dbReference type="PANTHER" id="PTHR23512:SF3">
    <property type="entry name" value="MAJOR FACILITATOR SUPERFAMILY DOMAIN-CONTAINING PROTEIN 1"/>
    <property type="match status" value="1"/>
</dbReference>
<dbReference type="InterPro" id="IPR036259">
    <property type="entry name" value="MFS_trans_sf"/>
</dbReference>
<feature type="transmembrane region" description="Helical" evidence="25">
    <location>
        <begin position="100"/>
        <end position="121"/>
    </location>
</feature>
<evidence type="ECO:0000256" key="4">
    <source>
        <dbReference type="ARBA" id="ARBA00022692"/>
    </source>
</evidence>
<dbReference type="CDD" id="cd06174">
    <property type="entry name" value="MFS"/>
    <property type="match status" value="1"/>
</dbReference>
<evidence type="ECO:0000256" key="2">
    <source>
        <dbReference type="ARBA" id="ARBA00008335"/>
    </source>
</evidence>
<feature type="domain" description="Major facilitator superfamily (MFS) profile" evidence="26">
    <location>
        <begin position="9"/>
        <end position="401"/>
    </location>
</feature>
<dbReference type="GO" id="GO:0005765">
    <property type="term" value="C:lysosomal membrane"/>
    <property type="evidence" value="ECO:0007669"/>
    <property type="project" value="UniProtKB-SubCell"/>
</dbReference>
<feature type="transmembrane region" description="Helical" evidence="25">
    <location>
        <begin position="220"/>
        <end position="241"/>
    </location>
</feature>
<comment type="catalytic activity">
    <reaction evidence="17">
        <text>L-arginyl-glycine(out) = L-arginyl-glycine(in)</text>
        <dbReference type="Rhea" id="RHEA:79391"/>
        <dbReference type="ChEBI" id="CHEBI:229955"/>
    </reaction>
</comment>
<gene>
    <name evidence="27" type="ORF">EZJ17_07210</name>
</gene>
<dbReference type="PROSITE" id="PS50850">
    <property type="entry name" value="MFS"/>
    <property type="match status" value="1"/>
</dbReference>
<dbReference type="InterPro" id="IPR052187">
    <property type="entry name" value="MFSD1"/>
</dbReference>
<comment type="function">
    <text evidence="23">Lysosomal dipeptide uniporter that selectively exports lysine, arginine or histidine-containing dipeptides with a net positive charge from the lysosome lumen into the cytosol. Could play a role in a specific type of protein O-glycosylation indirectly regulating macrophages migration and tissue invasion. Also essential for liver homeostasis.</text>
</comment>
<dbReference type="InterPro" id="IPR011701">
    <property type="entry name" value="MFS"/>
</dbReference>
<comment type="similarity">
    <text evidence="2">Belongs to the major facilitator superfamily.</text>
</comment>
<organism evidence="27 28">
    <name type="scientific">Eikenella exigua</name>
    <dbReference type="NCBI Taxonomy" id="2528037"/>
    <lineage>
        <taxon>Bacteria</taxon>
        <taxon>Pseudomonadati</taxon>
        <taxon>Pseudomonadota</taxon>
        <taxon>Betaproteobacteria</taxon>
        <taxon>Neisseriales</taxon>
        <taxon>Neisseriaceae</taxon>
        <taxon>Eikenella</taxon>
    </lineage>
</organism>
<feature type="transmembrane region" description="Helical" evidence="25">
    <location>
        <begin position="348"/>
        <end position="367"/>
    </location>
</feature>
<feature type="transmembrane region" description="Helical" evidence="25">
    <location>
        <begin position="379"/>
        <end position="397"/>
    </location>
</feature>
<evidence type="ECO:0000256" key="3">
    <source>
        <dbReference type="ARBA" id="ARBA00022448"/>
    </source>
</evidence>
<evidence type="ECO:0000256" key="18">
    <source>
        <dbReference type="ARBA" id="ARBA00044912"/>
    </source>
</evidence>
<name>A0AAX1F8N1_9NEIS</name>
<evidence type="ECO:0000256" key="24">
    <source>
        <dbReference type="ARBA" id="ARBA00046376"/>
    </source>
</evidence>
<evidence type="ECO:0000256" key="8">
    <source>
        <dbReference type="ARBA" id="ARBA00044876"/>
    </source>
</evidence>
<evidence type="ECO:0000256" key="1">
    <source>
        <dbReference type="ARBA" id="ARBA00004155"/>
    </source>
</evidence>
<feature type="transmembrane region" description="Helical" evidence="25">
    <location>
        <begin position="315"/>
        <end position="336"/>
    </location>
</feature>
<feature type="transmembrane region" description="Helical" evidence="25">
    <location>
        <begin position="133"/>
        <end position="153"/>
    </location>
</feature>
<sequence>MFASKKAWLCWILAVSYVILIFGFQTGYAVINPKISETLGLSATEMSLISATYTFFFAFFQIFSGSILDKTGVKPAIPLACLFLTMGLVLFVLSKSLWGFVLAQIFVALGGSFGFIGAGFVGRIWFSSEKYGLMFSWVQFVASVSACLIQLVFIKVLEHLPWGDVVIGFSVLGGTMILLMAILLDNPKELNFQPLRIETARAVIKGCIVDLLKTIHQKKVLFIMFIGAVSFGSMLSFSIVWGSRLLQSYGIGQNQAHLAVAMSWLGLAIGSPLFSYISNFLRSNAKALGIGLIGQTVTLAILVCLQTNAWQSTPLLFLFGIFTGASMLPFAIAASLVDANHVGTSAALVNGSQFLFGAILVSMPGYLLNLSPAASMRQILLPVFFILLATTSCYILLGKKAAK</sequence>
<evidence type="ECO:0000256" key="11">
    <source>
        <dbReference type="ARBA" id="ARBA00044884"/>
    </source>
</evidence>
<evidence type="ECO:0000256" key="9">
    <source>
        <dbReference type="ARBA" id="ARBA00044878"/>
    </source>
</evidence>
<dbReference type="Pfam" id="PF07690">
    <property type="entry name" value="MFS_1"/>
    <property type="match status" value="1"/>
</dbReference>
<comment type="catalytic activity">
    <reaction evidence="14">
        <text>L-aspartyl-L-lysine(out) = L-aspartyl-L-lysine(in)</text>
        <dbReference type="Rhea" id="RHEA:79411"/>
        <dbReference type="ChEBI" id="CHEBI:229953"/>
    </reaction>
</comment>
<feature type="transmembrane region" description="Helical" evidence="25">
    <location>
        <begin position="165"/>
        <end position="184"/>
    </location>
</feature>
<evidence type="ECO:0000256" key="10">
    <source>
        <dbReference type="ARBA" id="ARBA00044881"/>
    </source>
</evidence>
<comment type="catalytic activity">
    <reaction evidence="19">
        <text>L-alanyl-L-lysine(out) = L-alanyl-L-lysine(in)</text>
        <dbReference type="Rhea" id="RHEA:79415"/>
        <dbReference type="ChEBI" id="CHEBI:192470"/>
    </reaction>
</comment>
<evidence type="ECO:0000256" key="17">
    <source>
        <dbReference type="ARBA" id="ARBA00044903"/>
    </source>
</evidence>
<dbReference type="EMBL" id="CP038018">
    <property type="protein sequence ID" value="QED92420.1"/>
    <property type="molecule type" value="Genomic_DNA"/>
</dbReference>
<dbReference type="InterPro" id="IPR020846">
    <property type="entry name" value="MFS_dom"/>
</dbReference>
<comment type="catalytic activity">
    <reaction evidence="10">
        <text>L-alpha-aminoacyl-L-arginine(out) = L-alpha-aminoacyl-L-arginine(in)</text>
        <dbReference type="Rhea" id="RHEA:79367"/>
        <dbReference type="ChEBI" id="CHEBI:229968"/>
    </reaction>
</comment>
<evidence type="ECO:0000256" key="6">
    <source>
        <dbReference type="ARBA" id="ARBA00023136"/>
    </source>
</evidence>
<evidence type="ECO:0000256" key="23">
    <source>
        <dbReference type="ARBA" id="ARBA00045709"/>
    </source>
</evidence>
<evidence type="ECO:0000256" key="21">
    <source>
        <dbReference type="ARBA" id="ARBA00044985"/>
    </source>
</evidence>
<keyword evidence="3" id="KW-0813">Transport</keyword>
<comment type="catalytic activity">
    <reaction evidence="9">
        <text>L-histidyl-glycine(out) = L-histidyl-glycine(in)</text>
        <dbReference type="Rhea" id="RHEA:79395"/>
        <dbReference type="ChEBI" id="CHEBI:229957"/>
    </reaction>
</comment>
<evidence type="ECO:0000256" key="7">
    <source>
        <dbReference type="ARBA" id="ARBA00023228"/>
    </source>
</evidence>
<keyword evidence="5 25" id="KW-1133">Transmembrane helix</keyword>
<keyword evidence="28" id="KW-1185">Reference proteome</keyword>
<evidence type="ECO:0000256" key="12">
    <source>
        <dbReference type="ARBA" id="ARBA00044891"/>
    </source>
</evidence>
<evidence type="ECO:0000256" key="20">
    <source>
        <dbReference type="ARBA" id="ARBA00044924"/>
    </source>
</evidence>
<evidence type="ECO:0000313" key="27">
    <source>
        <dbReference type="EMBL" id="QED92420.1"/>
    </source>
</evidence>
<keyword evidence="7" id="KW-0458">Lysosome</keyword>
<protein>
    <recommendedName>
        <fullName evidence="21">Lysosomal dipeptide transporter MFSD1</fullName>
    </recommendedName>
    <alternativeName>
        <fullName evidence="22">Major facilitator superfamily domain-containing protein 1</fullName>
    </alternativeName>
</protein>
<dbReference type="Proteomes" id="UP000326695">
    <property type="component" value="Chromosome"/>
</dbReference>
<comment type="subcellular location">
    <subcellularLocation>
        <location evidence="1">Lysosome membrane</location>
        <topology evidence="1">Multi-pass membrane protein</topology>
    </subcellularLocation>
</comment>
<comment type="catalytic activity">
    <reaction evidence="15">
        <text>L-arginyl-L-alpha-amino acid(out) = L-arginyl-L-alpha-amino acid(in)</text>
        <dbReference type="Rhea" id="RHEA:79371"/>
        <dbReference type="ChEBI" id="CHEBI:84315"/>
    </reaction>
</comment>
<comment type="catalytic activity">
    <reaction evidence="20">
        <text>L-lysyl-glycine(out) = L-lysyl-glycine(in)</text>
        <dbReference type="Rhea" id="RHEA:79407"/>
        <dbReference type="ChEBI" id="CHEBI:191202"/>
    </reaction>
</comment>
<evidence type="ECO:0000256" key="25">
    <source>
        <dbReference type="SAM" id="Phobius"/>
    </source>
</evidence>
<evidence type="ECO:0000256" key="15">
    <source>
        <dbReference type="ARBA" id="ARBA00044899"/>
    </source>
</evidence>
<proteinExistence type="inferred from homology"/>
<feature type="transmembrane region" description="Helical" evidence="25">
    <location>
        <begin position="261"/>
        <end position="281"/>
    </location>
</feature>
<feature type="transmembrane region" description="Helical" evidence="25">
    <location>
        <begin position="7"/>
        <end position="28"/>
    </location>
</feature>
<evidence type="ECO:0000256" key="19">
    <source>
        <dbReference type="ARBA" id="ARBA00044919"/>
    </source>
</evidence>
<feature type="transmembrane region" description="Helical" evidence="25">
    <location>
        <begin position="48"/>
        <end position="68"/>
    </location>
</feature>
<comment type="catalytic activity">
    <reaction evidence="12">
        <text>L-lysyl-L-alpha-amino acid(out) = L-lysyl-L-alpha-amino acid(in)</text>
        <dbReference type="Rhea" id="RHEA:79387"/>
        <dbReference type="ChEBI" id="CHEBI:229965"/>
    </reaction>
</comment>
<reference evidence="28" key="1">
    <citation type="journal article" date="2019" name="J. Anim. Genet.">
        <title>Description and whole genome sequencing of Eikenella exigua sp. nov., isolated from brain abscess and blood.</title>
        <authorList>
            <person name="Stormo K.A."/>
            <person name="Nygaard R.M."/>
            <person name="Bruvold T.S."/>
            <person name="Dimmen G."/>
            <person name="Lindemann P.C."/>
            <person name="Jordal S."/>
            <person name="Kommedal O."/>
        </authorList>
    </citation>
    <scope>NUCLEOTIDE SEQUENCE [LARGE SCALE GENOMIC DNA]</scope>
    <source>
        <strain evidence="28">PXX</strain>
    </source>
</reference>
<evidence type="ECO:0000256" key="22">
    <source>
        <dbReference type="ARBA" id="ARBA00045018"/>
    </source>
</evidence>
<comment type="subunit">
    <text evidence="24">Homodimer. Interacts with lysosomal protein GLMP (via lumenal domain); the interaction starts while both proteins are still in the endoplasmic reticulum and is required for stabilization of MFSD1 in lysosomes but has no direct effect on its targeting to lysosomes or transporter activity.</text>
</comment>
<comment type="catalytic activity">
    <reaction evidence="8">
        <text>L-lysyl-L-alanine(out) = L-lysyl-L-alanine(in)</text>
        <dbReference type="Rhea" id="RHEA:79399"/>
        <dbReference type="ChEBI" id="CHEBI:229954"/>
    </reaction>
</comment>
<feature type="transmembrane region" description="Helical" evidence="25">
    <location>
        <begin position="75"/>
        <end position="94"/>
    </location>
</feature>
<dbReference type="Gene3D" id="1.20.1250.20">
    <property type="entry name" value="MFS general substrate transporter like domains"/>
    <property type="match status" value="2"/>
</dbReference>
<evidence type="ECO:0000256" key="13">
    <source>
        <dbReference type="ARBA" id="ARBA00044893"/>
    </source>
</evidence>
<dbReference type="SUPFAM" id="SSF103473">
    <property type="entry name" value="MFS general substrate transporter"/>
    <property type="match status" value="1"/>
</dbReference>